<reference evidence="8 9" key="1">
    <citation type="submission" date="2019-12" db="EMBL/GenBank/DDBJ databases">
        <title>Genomic-based taxomic classification of the family Erythrobacteraceae.</title>
        <authorList>
            <person name="Xu L."/>
        </authorList>
    </citation>
    <scope>NUCLEOTIDE SEQUENCE [LARGE SCALE GENOMIC DNA]</scope>
    <source>
        <strain evidence="8 9">JCM 10282</strain>
    </source>
</reference>
<reference evidence="7 10" key="2">
    <citation type="submission" date="2020-08" db="EMBL/GenBank/DDBJ databases">
        <title>Genomic Encyclopedia of Type Strains, Phase IV (KMG-IV): sequencing the most valuable type-strain genomes for metagenomic binning, comparative biology and taxonomic classification.</title>
        <authorList>
            <person name="Goeker M."/>
        </authorList>
    </citation>
    <scope>NUCLEOTIDE SEQUENCE [LARGE SCALE GENOMIC DNA]</scope>
    <source>
        <strain evidence="7 10">DSM 8510</strain>
    </source>
</reference>
<evidence type="ECO:0000256" key="1">
    <source>
        <dbReference type="ARBA" id="ARBA00001913"/>
    </source>
</evidence>
<dbReference type="EMBL" id="WTYB01000001">
    <property type="protein sequence ID" value="MXP38272.1"/>
    <property type="molecule type" value="Genomic_DNA"/>
</dbReference>
<dbReference type="GO" id="GO:0005509">
    <property type="term" value="F:calcium ion binding"/>
    <property type="evidence" value="ECO:0007669"/>
    <property type="project" value="InterPro"/>
</dbReference>
<dbReference type="EMBL" id="JACICE010000001">
    <property type="protein sequence ID" value="MBB3774064.1"/>
    <property type="molecule type" value="Genomic_DNA"/>
</dbReference>
<dbReference type="Gene3D" id="2.70.70.10">
    <property type="entry name" value="Glucose Permease (Domain IIA)"/>
    <property type="match status" value="1"/>
</dbReference>
<dbReference type="SUPFAM" id="SSF51261">
    <property type="entry name" value="Duplicated hybrid motif"/>
    <property type="match status" value="1"/>
</dbReference>
<dbReference type="Proteomes" id="UP000430021">
    <property type="component" value="Unassembled WGS sequence"/>
</dbReference>
<organism evidence="8 9">
    <name type="scientific">Erythrobacter ramosus</name>
    <dbReference type="NCBI Taxonomy" id="35811"/>
    <lineage>
        <taxon>Bacteria</taxon>
        <taxon>Pseudomonadati</taxon>
        <taxon>Pseudomonadota</taxon>
        <taxon>Alphaproteobacteria</taxon>
        <taxon>Sphingomonadales</taxon>
        <taxon>Erythrobacteraceae</taxon>
        <taxon>Erythrobacter/Porphyrobacter group</taxon>
        <taxon>Erythrobacter</taxon>
    </lineage>
</organism>
<evidence type="ECO:0000259" key="5">
    <source>
        <dbReference type="Pfam" id="PF01551"/>
    </source>
</evidence>
<dbReference type="SUPFAM" id="SSF51120">
    <property type="entry name" value="beta-Roll"/>
    <property type="match status" value="1"/>
</dbReference>
<dbReference type="InterPro" id="IPR011049">
    <property type="entry name" value="Serralysin-like_metalloprot_C"/>
</dbReference>
<keyword evidence="3" id="KW-0964">Secreted</keyword>
<dbReference type="InterPro" id="IPR013858">
    <property type="entry name" value="Peptidase_M10B_C"/>
</dbReference>
<evidence type="ECO:0000259" key="6">
    <source>
        <dbReference type="Pfam" id="PF08548"/>
    </source>
</evidence>
<dbReference type="RefSeq" id="WP_160760332.1">
    <property type="nucleotide sequence ID" value="NZ_BAAADZ010000002.1"/>
</dbReference>
<accession>A0A6I4UHB9</accession>
<evidence type="ECO:0000256" key="2">
    <source>
        <dbReference type="ARBA" id="ARBA00004613"/>
    </source>
</evidence>
<dbReference type="Proteomes" id="UP000548685">
    <property type="component" value="Unassembled WGS sequence"/>
</dbReference>
<evidence type="ECO:0000313" key="9">
    <source>
        <dbReference type="Proteomes" id="UP000430021"/>
    </source>
</evidence>
<proteinExistence type="predicted"/>
<dbReference type="InterPro" id="IPR018511">
    <property type="entry name" value="Hemolysin-typ_Ca-bd_CS"/>
</dbReference>
<protein>
    <submittedName>
        <fullName evidence="7">Ca2+-binding RTX toxin-like protein</fullName>
    </submittedName>
    <submittedName>
        <fullName evidence="8">Peptidoglycan DD-metalloendopeptidase family protein</fullName>
    </submittedName>
</protein>
<evidence type="ECO:0000313" key="10">
    <source>
        <dbReference type="Proteomes" id="UP000548685"/>
    </source>
</evidence>
<dbReference type="AlphaFoldDB" id="A0A6I4UHB9"/>
<dbReference type="CDD" id="cd12797">
    <property type="entry name" value="M23_peptidase"/>
    <property type="match status" value="1"/>
</dbReference>
<evidence type="ECO:0000313" key="7">
    <source>
        <dbReference type="EMBL" id="MBB3774064.1"/>
    </source>
</evidence>
<dbReference type="PROSITE" id="PS00330">
    <property type="entry name" value="HEMOLYSIN_CALCIUM"/>
    <property type="match status" value="3"/>
</dbReference>
<keyword evidence="10" id="KW-1185">Reference proteome</keyword>
<comment type="caution">
    <text evidence="8">The sequence shown here is derived from an EMBL/GenBank/DDBJ whole genome shotgun (WGS) entry which is preliminary data.</text>
</comment>
<dbReference type="Pfam" id="PF01551">
    <property type="entry name" value="Peptidase_M23"/>
    <property type="match status" value="1"/>
</dbReference>
<dbReference type="Pfam" id="PF08548">
    <property type="entry name" value="Peptidase_M10_C"/>
    <property type="match status" value="1"/>
</dbReference>
<dbReference type="InterPro" id="IPR011055">
    <property type="entry name" value="Dup_hybrid_motif"/>
</dbReference>
<dbReference type="OrthoDB" id="7410864at2"/>
<dbReference type="InterPro" id="IPR050557">
    <property type="entry name" value="RTX_toxin/Mannuronan_C5-epim"/>
</dbReference>
<sequence>MAIRTNIPINLGTQGWALITQGFGGSVSHTSSLYYSLDFTLGNTQVYGAPYTAHGPGKVISLRENVPEGRSASTGSSDPSNGPSNLGNFVTVAYADGLVITYAHIKTNGVMPQLGASVVAGEVVGYIGNTGLRTDTHAHVTYGYETIEWQTGTVADGSLSGGQPVTFDTAAGTLGPGVVSTVSFNLASLSLASDQHNLYLLGSAALNGTGDGYANVISGNSGNNRLDGGANNDTLLGGAGDDTLVGGSGNDTLNGGTGNDWADYSASAAAVTVNLAITGAQNTGTATGSDTLISIEDLIGTAFNDTLTGNAGNNRLFGGGGIDTLIGGGGKDTLVGGAGNDRFVYMSVADSRPGSSTRDIIQDFQTGDIIDLSRIDANTRVAGDQAFRWIGSKAFSKTPGEARFANEILSVDVDGNGIADLEIQLIGVSNLSLSNLIA</sequence>
<keyword evidence="4" id="KW-0677">Repeat</keyword>
<evidence type="ECO:0000313" key="8">
    <source>
        <dbReference type="EMBL" id="MXP38272.1"/>
    </source>
</evidence>
<dbReference type="Gene3D" id="2.150.10.10">
    <property type="entry name" value="Serralysin-like metalloprotease, C-terminal"/>
    <property type="match status" value="1"/>
</dbReference>
<comment type="cofactor">
    <cofactor evidence="1">
        <name>Ca(2+)</name>
        <dbReference type="ChEBI" id="CHEBI:29108"/>
    </cofactor>
</comment>
<dbReference type="GO" id="GO:0005615">
    <property type="term" value="C:extracellular space"/>
    <property type="evidence" value="ECO:0007669"/>
    <property type="project" value="InterPro"/>
</dbReference>
<dbReference type="InterPro" id="IPR016047">
    <property type="entry name" value="M23ase_b-sheet_dom"/>
</dbReference>
<feature type="domain" description="Peptidase M10 serralysin C-terminal" evidence="6">
    <location>
        <begin position="302"/>
        <end position="430"/>
    </location>
</feature>
<dbReference type="PANTHER" id="PTHR38340">
    <property type="entry name" value="S-LAYER PROTEIN"/>
    <property type="match status" value="1"/>
</dbReference>
<dbReference type="Pfam" id="PF00353">
    <property type="entry name" value="HemolysinCabind"/>
    <property type="match status" value="2"/>
</dbReference>
<evidence type="ECO:0000256" key="4">
    <source>
        <dbReference type="ARBA" id="ARBA00022737"/>
    </source>
</evidence>
<feature type="domain" description="M23ase beta-sheet core" evidence="5">
    <location>
        <begin position="84"/>
        <end position="141"/>
    </location>
</feature>
<dbReference type="PRINTS" id="PR00313">
    <property type="entry name" value="CABNDNGRPT"/>
</dbReference>
<evidence type="ECO:0000256" key="3">
    <source>
        <dbReference type="ARBA" id="ARBA00022525"/>
    </source>
</evidence>
<dbReference type="InterPro" id="IPR001343">
    <property type="entry name" value="Hemolysn_Ca-bd"/>
</dbReference>
<gene>
    <name evidence="7" type="ORF">FHS52_000007</name>
    <name evidence="8" type="ORF">GRI59_06550</name>
</gene>
<name>A0A6I4UHB9_9SPHN</name>
<comment type="subcellular location">
    <subcellularLocation>
        <location evidence="2">Secreted</location>
    </subcellularLocation>
</comment>
<dbReference type="PANTHER" id="PTHR38340:SF1">
    <property type="entry name" value="S-LAYER PROTEIN"/>
    <property type="match status" value="1"/>
</dbReference>